<dbReference type="PANTHER" id="PTHR35530">
    <property type="entry name" value="TAUTOMERASE-RELATED"/>
    <property type="match status" value="1"/>
</dbReference>
<feature type="active site" description="Proton acceptor; via imino nitrogen" evidence="3">
    <location>
        <position position="2"/>
    </location>
</feature>
<keyword evidence="2 4" id="KW-0413">Isomerase</keyword>
<protein>
    <recommendedName>
        <fullName evidence="4">Tautomerase</fullName>
        <ecNumber evidence="4">5.3.2.-</ecNumber>
    </recommendedName>
</protein>
<dbReference type="InterPro" id="IPR014347">
    <property type="entry name" value="Tautomerase/MIF_sf"/>
</dbReference>
<dbReference type="EMBL" id="FQUG01000002">
    <property type="protein sequence ID" value="SHE28508.1"/>
    <property type="molecule type" value="Genomic_DNA"/>
</dbReference>
<proteinExistence type="inferred from homology"/>
<feature type="domain" description="4-oxalocrotonate tautomerase-like" evidence="5">
    <location>
        <begin position="2"/>
        <end position="61"/>
    </location>
</feature>
<evidence type="ECO:0000259" key="5">
    <source>
        <dbReference type="Pfam" id="PF01361"/>
    </source>
</evidence>
<dbReference type="Pfam" id="PF01361">
    <property type="entry name" value="Tautomerase"/>
    <property type="match status" value="1"/>
</dbReference>
<evidence type="ECO:0000256" key="3">
    <source>
        <dbReference type="PIRSR" id="PIRSR618191-1"/>
    </source>
</evidence>
<gene>
    <name evidence="6" type="ORF">SAMN02745190_00025</name>
</gene>
<dbReference type="AlphaFoldDB" id="A0A1M4S8L2"/>
<evidence type="ECO:0000256" key="2">
    <source>
        <dbReference type="ARBA" id="ARBA00023235"/>
    </source>
</evidence>
<dbReference type="OrthoDB" id="9799841at2"/>
<keyword evidence="7" id="KW-1185">Reference proteome</keyword>
<evidence type="ECO:0000256" key="4">
    <source>
        <dbReference type="RuleBase" id="RU362032"/>
    </source>
</evidence>
<dbReference type="EC" id="5.3.2.-" evidence="4"/>
<dbReference type="Gene3D" id="3.30.429.10">
    <property type="entry name" value="Macrophage Migration Inhibitory Factor"/>
    <property type="match status" value="1"/>
</dbReference>
<dbReference type="InterPro" id="IPR004370">
    <property type="entry name" value="4-OT-like_dom"/>
</dbReference>
<dbReference type="SUPFAM" id="SSF55331">
    <property type="entry name" value="Tautomerase/MIF"/>
    <property type="match status" value="1"/>
</dbReference>
<evidence type="ECO:0000313" key="6">
    <source>
        <dbReference type="EMBL" id="SHE28508.1"/>
    </source>
</evidence>
<name>A0A1M4S8L2_9FIRM</name>
<organism evidence="6 7">
    <name type="scientific">Schwartzia succinivorans DSM 10502</name>
    <dbReference type="NCBI Taxonomy" id="1123243"/>
    <lineage>
        <taxon>Bacteria</taxon>
        <taxon>Bacillati</taxon>
        <taxon>Bacillota</taxon>
        <taxon>Negativicutes</taxon>
        <taxon>Selenomonadales</taxon>
        <taxon>Selenomonadaceae</taxon>
        <taxon>Schwartzia</taxon>
    </lineage>
</organism>
<dbReference type="NCBIfam" id="TIGR00013">
    <property type="entry name" value="taut"/>
    <property type="match status" value="1"/>
</dbReference>
<comment type="similarity">
    <text evidence="1 4">Belongs to the 4-oxalocrotonate tautomerase family.</text>
</comment>
<dbReference type="GO" id="GO:0016853">
    <property type="term" value="F:isomerase activity"/>
    <property type="evidence" value="ECO:0007669"/>
    <property type="project" value="UniProtKB-UniRule"/>
</dbReference>
<evidence type="ECO:0000256" key="1">
    <source>
        <dbReference type="ARBA" id="ARBA00006723"/>
    </source>
</evidence>
<dbReference type="RefSeq" id="WP_072934168.1">
    <property type="nucleotide sequence ID" value="NZ_FQUG01000002.1"/>
</dbReference>
<dbReference type="InterPro" id="IPR018191">
    <property type="entry name" value="4-OT"/>
</dbReference>
<dbReference type="Proteomes" id="UP000184404">
    <property type="component" value="Unassembled WGS sequence"/>
</dbReference>
<sequence>MPYVNIKITREGNVTAQQKKQLIEGATQLLHDVLGKNTKTTVVTIDEVDTDNWGIGGVPVTEIRKQQSK</sequence>
<dbReference type="STRING" id="1123243.SAMN02745190_00025"/>
<accession>A0A1M4S8L2</accession>
<evidence type="ECO:0000313" key="7">
    <source>
        <dbReference type="Proteomes" id="UP000184404"/>
    </source>
</evidence>
<reference evidence="6 7" key="1">
    <citation type="submission" date="2016-11" db="EMBL/GenBank/DDBJ databases">
        <authorList>
            <person name="Jaros S."/>
            <person name="Januszkiewicz K."/>
            <person name="Wedrychowicz H."/>
        </authorList>
    </citation>
    <scope>NUCLEOTIDE SEQUENCE [LARGE SCALE GENOMIC DNA]</scope>
    <source>
        <strain evidence="6 7">DSM 10502</strain>
    </source>
</reference>
<dbReference type="PANTHER" id="PTHR35530:SF1">
    <property type="entry name" value="2-HYDROXYMUCONATE TAUTOMERASE"/>
    <property type="match status" value="1"/>
</dbReference>